<sequence>MEIELILRYDGKWVAEGKGMRFEGETLGDLDRNIENELKKHFKGKIRVFMRFDYSTFPHWIIQFHPYYFNRTLIFEF</sequence>
<evidence type="ECO:0000313" key="1">
    <source>
        <dbReference type="EMBL" id="HEH35194.1"/>
    </source>
</evidence>
<proteinExistence type="predicted"/>
<dbReference type="InterPro" id="IPR035157">
    <property type="entry name" value="DUF5395"/>
</dbReference>
<dbReference type="Pfam" id="PF17373">
    <property type="entry name" value="DUF5395"/>
    <property type="match status" value="1"/>
</dbReference>
<gene>
    <name evidence="1" type="ORF">ENP88_03375</name>
</gene>
<dbReference type="AlphaFoldDB" id="A0A7J2TJ35"/>
<name>A0A7J2TJ35_ARCFL</name>
<reference evidence="1" key="1">
    <citation type="journal article" date="2020" name="mSystems">
        <title>Genome- and Community-Level Interaction Insights into Carbon Utilization and Element Cycling Functions of Hydrothermarchaeota in Hydrothermal Sediment.</title>
        <authorList>
            <person name="Zhou Z."/>
            <person name="Liu Y."/>
            <person name="Xu W."/>
            <person name="Pan J."/>
            <person name="Luo Z.H."/>
            <person name="Li M."/>
        </authorList>
    </citation>
    <scope>NUCLEOTIDE SEQUENCE [LARGE SCALE GENOMIC DNA]</scope>
    <source>
        <strain evidence="1">SpSt-26</strain>
    </source>
</reference>
<comment type="caution">
    <text evidence="1">The sequence shown here is derived from an EMBL/GenBank/DDBJ whole genome shotgun (WGS) entry which is preliminary data.</text>
</comment>
<evidence type="ECO:0008006" key="2">
    <source>
        <dbReference type="Google" id="ProtNLM"/>
    </source>
</evidence>
<protein>
    <recommendedName>
        <fullName evidence="2">DUF5678 domain-containing protein</fullName>
    </recommendedName>
</protein>
<organism evidence="1">
    <name type="scientific">Archaeoglobus fulgidus</name>
    <dbReference type="NCBI Taxonomy" id="2234"/>
    <lineage>
        <taxon>Archaea</taxon>
        <taxon>Methanobacteriati</taxon>
        <taxon>Methanobacteriota</taxon>
        <taxon>Archaeoglobi</taxon>
        <taxon>Archaeoglobales</taxon>
        <taxon>Archaeoglobaceae</taxon>
        <taxon>Archaeoglobus</taxon>
    </lineage>
</organism>
<accession>A0A7J2TJ35</accession>
<dbReference type="EMBL" id="DSLA01000056">
    <property type="protein sequence ID" value="HEH35194.1"/>
    <property type="molecule type" value="Genomic_DNA"/>
</dbReference>